<dbReference type="InterPro" id="IPR043831">
    <property type="entry name" value="DUF5808"/>
</dbReference>
<dbReference type="RefSeq" id="WP_012880047.1">
    <property type="nucleotide sequence ID" value="NC_013530.1"/>
</dbReference>
<dbReference type="EMBL" id="CP001821">
    <property type="protein sequence ID" value="ACZ32307.1"/>
    <property type="molecule type" value="Genomic_DNA"/>
</dbReference>
<dbReference type="OrthoDB" id="4558476at2"/>
<evidence type="ECO:0000313" key="3">
    <source>
        <dbReference type="Proteomes" id="UP000002255"/>
    </source>
</evidence>
<reference evidence="3" key="1">
    <citation type="submission" date="2009-11" db="EMBL/GenBank/DDBJ databases">
        <title>The complete chromosome of Xylanimonas cellulosilytica DSM 15894.</title>
        <authorList>
            <consortium name="US DOE Joint Genome Institute (JGI-PGF)"/>
            <person name="Lucas S."/>
            <person name="Copeland A."/>
            <person name="Lapidus A."/>
            <person name="Glavina del Rio T."/>
            <person name="Dalin E."/>
            <person name="Tice H."/>
            <person name="Bruce D."/>
            <person name="Goodwin L."/>
            <person name="Pitluck S."/>
            <person name="Kyrpides N."/>
            <person name="Mavromatis K."/>
            <person name="Ivanova N."/>
            <person name="Mikhailova N."/>
            <person name="Foster B."/>
            <person name="Clum A."/>
            <person name="Brettin T."/>
            <person name="Detter J.C."/>
            <person name="Han C."/>
            <person name="Larimer F."/>
            <person name="Land M."/>
            <person name="Hauser L."/>
            <person name="Markowitz V."/>
            <person name="Cheng J.F."/>
            <person name="Hugenholtz P."/>
            <person name="Woyke T."/>
            <person name="Wu D."/>
            <person name="Gehrich-Schroeter G."/>
            <person name="Schneider S."/>
            <person name="Pukall S.R."/>
            <person name="Klenk H.P."/>
            <person name="Eisen J.A."/>
        </authorList>
    </citation>
    <scope>NUCLEOTIDE SEQUENCE [LARGE SCALE GENOMIC DNA]</scope>
    <source>
        <strain evidence="3">DSM 15894 / CECT 5975 / LMG 20990 / XIL07</strain>
    </source>
</reference>
<sequence length="100" mass="11105">MARTKRDTLQNLLSLAMIALAVAAVVKELRTPQGERTWNGKVAAVVPYDFRMPTIARAKERLWDPESDTFVGPRVFGVGWTVNMGKLYRTVKDAVAAARS</sequence>
<keyword evidence="3" id="KW-1185">Reference proteome</keyword>
<proteinExistence type="predicted"/>
<dbReference type="Pfam" id="PF19124">
    <property type="entry name" value="DUF5808"/>
    <property type="match status" value="1"/>
</dbReference>
<feature type="domain" description="DUF5808" evidence="1">
    <location>
        <begin position="65"/>
        <end position="87"/>
    </location>
</feature>
<dbReference type="KEGG" id="xce:Xcel_3307"/>
<dbReference type="AlphaFoldDB" id="D1BRP1"/>
<gene>
    <name evidence="2" type="ordered locus">Xcel_3307</name>
</gene>
<dbReference type="HOGENOM" id="CLU_171146_0_0_11"/>
<evidence type="ECO:0000259" key="1">
    <source>
        <dbReference type="Pfam" id="PF19124"/>
    </source>
</evidence>
<evidence type="ECO:0000313" key="2">
    <source>
        <dbReference type="EMBL" id="ACZ32307.1"/>
    </source>
</evidence>
<reference evidence="2 3" key="2">
    <citation type="journal article" date="2010" name="Stand. Genomic Sci.">
        <title>Complete genome sequence of Xylanimonas cellulosilytica type strain (XIL07).</title>
        <authorList>
            <person name="Foster B."/>
            <person name="Pukall R."/>
            <person name="Abt B."/>
            <person name="Nolan M."/>
            <person name="Glavina Del Rio T."/>
            <person name="Chen F."/>
            <person name="Lucas S."/>
            <person name="Tice H."/>
            <person name="Pitluck S."/>
            <person name="Cheng J.-F."/>
            <person name="Chertkov O."/>
            <person name="Brettin T."/>
            <person name="Han C."/>
            <person name="Detter J.C."/>
            <person name="Bruce D."/>
            <person name="Goodwin L."/>
            <person name="Ivanova N."/>
            <person name="Mavromatis K."/>
            <person name="Pati A."/>
            <person name="Mikhailova N."/>
            <person name="Chen A."/>
            <person name="Palaniappan K."/>
            <person name="Land M."/>
            <person name="Hauser L."/>
            <person name="Chang Y.-J."/>
            <person name="Jeffries C.D."/>
            <person name="Chain P."/>
            <person name="Rohde M."/>
            <person name="Goeker M."/>
            <person name="Bristow J."/>
            <person name="Eisen J.A."/>
            <person name="Markowitz V."/>
            <person name="Hugenholtz P."/>
            <person name="Kyrpides N.C."/>
            <person name="Klenk H.-P."/>
            <person name="Lapidus A."/>
        </authorList>
    </citation>
    <scope>NUCLEOTIDE SEQUENCE [LARGE SCALE GENOMIC DNA]</scope>
    <source>
        <strain evidence="3">DSM 15894 / CECT 5975 / LMG 20990 / XIL07</strain>
    </source>
</reference>
<dbReference type="eggNOG" id="ENOG50330SV">
    <property type="taxonomic scope" value="Bacteria"/>
</dbReference>
<protein>
    <recommendedName>
        <fullName evidence="1">DUF5808 domain-containing protein</fullName>
    </recommendedName>
</protein>
<dbReference type="STRING" id="446471.Xcel_3307"/>
<accession>D1BRP1</accession>
<organism evidence="2 3">
    <name type="scientific">Xylanimonas cellulosilytica (strain DSM 15894 / JCM 12276 / CECT 5975 / KCTC 9989 / LMG 20990 / NBRC 107835 / XIL07)</name>
    <dbReference type="NCBI Taxonomy" id="446471"/>
    <lineage>
        <taxon>Bacteria</taxon>
        <taxon>Bacillati</taxon>
        <taxon>Actinomycetota</taxon>
        <taxon>Actinomycetes</taxon>
        <taxon>Micrococcales</taxon>
        <taxon>Promicromonosporaceae</taxon>
        <taxon>Xylanimonas</taxon>
    </lineage>
</organism>
<name>D1BRP1_XYLCX</name>
<dbReference type="Proteomes" id="UP000002255">
    <property type="component" value="Chromosome"/>
</dbReference>